<name>A0A546XI53_RHIRH</name>
<evidence type="ECO:0000313" key="1">
    <source>
        <dbReference type="EMBL" id="TRB00435.1"/>
    </source>
</evidence>
<reference evidence="1 2" key="1">
    <citation type="journal article" date="2019" name="Appl. Microbiol. Biotechnol.">
        <title>Differential efficiency of wild type rhizogenic strains for rol gene transformation of plants.</title>
        <authorList>
            <person name="Desmet S."/>
            <person name="De Keyser E."/>
            <person name="Van Vaerenbergh J."/>
            <person name="Baeyen S."/>
            <person name="Van Huylenbroeck J."/>
            <person name="Geelen D."/>
            <person name="Dhooghe E."/>
        </authorList>
    </citation>
    <scope>NUCLEOTIDE SEQUENCE [LARGE SCALE GENOMIC DNA]</scope>
    <source>
        <strain evidence="1 2">GBBC3284</strain>
    </source>
</reference>
<dbReference type="Proteomes" id="UP000315434">
    <property type="component" value="Unassembled WGS sequence"/>
</dbReference>
<dbReference type="RefSeq" id="WP_142840996.1">
    <property type="nucleotide sequence ID" value="NZ_SGNY01000003.1"/>
</dbReference>
<proteinExistence type="predicted"/>
<gene>
    <name evidence="1" type="ORF">EXN68_12010</name>
</gene>
<dbReference type="OrthoDB" id="983041at2"/>
<dbReference type="AlphaFoldDB" id="A0A546XI53"/>
<organism evidence="1 2">
    <name type="scientific">Rhizobium rhizogenes</name>
    <name type="common">Agrobacterium rhizogenes</name>
    <dbReference type="NCBI Taxonomy" id="359"/>
    <lineage>
        <taxon>Bacteria</taxon>
        <taxon>Pseudomonadati</taxon>
        <taxon>Pseudomonadota</taxon>
        <taxon>Alphaproteobacteria</taxon>
        <taxon>Hyphomicrobiales</taxon>
        <taxon>Rhizobiaceae</taxon>
        <taxon>Rhizobium/Agrobacterium group</taxon>
        <taxon>Rhizobium</taxon>
    </lineage>
</organism>
<protein>
    <submittedName>
        <fullName evidence="1">Uncharacterized protein</fullName>
    </submittedName>
</protein>
<accession>A0A546XI53</accession>
<comment type="caution">
    <text evidence="1">The sequence shown here is derived from an EMBL/GenBank/DDBJ whole genome shotgun (WGS) entry which is preliminary data.</text>
</comment>
<sequence length="161" mass="17627">MTDIIKAAKKLIDCVEFDMNGAGGKGGNGGLLSDTTLRAAHDLRVIISREAYSPAVQAIAAERRRQIEKEGWFPEHDDTHVNGELAQAAAAYTLGLYAVTGAVQSGKKFLPWAKTLWPWDLKWWKPKDREHDLVKAGALIVAELERLYRAAESAKRTGGAA</sequence>
<evidence type="ECO:0000313" key="2">
    <source>
        <dbReference type="Proteomes" id="UP000315434"/>
    </source>
</evidence>
<dbReference type="EMBL" id="SGNY01000003">
    <property type="protein sequence ID" value="TRB00435.1"/>
    <property type="molecule type" value="Genomic_DNA"/>
</dbReference>